<dbReference type="AlphaFoldDB" id="X0Z0E7"/>
<evidence type="ECO:0000256" key="1">
    <source>
        <dbReference type="ARBA" id="ARBA00022598"/>
    </source>
</evidence>
<dbReference type="EMBL" id="BART01001111">
    <property type="protein sequence ID" value="GAG62459.1"/>
    <property type="molecule type" value="Genomic_DNA"/>
</dbReference>
<feature type="domain" description="Asn/Gln amidotransferase" evidence="7">
    <location>
        <begin position="1"/>
        <end position="93"/>
    </location>
</feature>
<keyword evidence="4" id="KW-0648">Protein biosynthesis</keyword>
<evidence type="ECO:0000256" key="3">
    <source>
        <dbReference type="ARBA" id="ARBA00022840"/>
    </source>
</evidence>
<evidence type="ECO:0000313" key="8">
    <source>
        <dbReference type="EMBL" id="GAG62459.1"/>
    </source>
</evidence>
<dbReference type="PANTHER" id="PTHR11659">
    <property type="entry name" value="GLUTAMYL-TRNA GLN AMIDOTRANSFERASE SUBUNIT B MITOCHONDRIAL AND PROKARYOTIC PET112-RELATED"/>
    <property type="match status" value="1"/>
</dbReference>
<accession>X0Z0E7</accession>
<protein>
    <recommendedName>
        <fullName evidence="7">Asn/Gln amidotransferase domain-containing protein</fullName>
    </recommendedName>
</protein>
<keyword evidence="1" id="KW-0436">Ligase</keyword>
<dbReference type="Pfam" id="PF02637">
    <property type="entry name" value="GatB_Yqey"/>
    <property type="match status" value="1"/>
</dbReference>
<name>X0Z0E7_9ZZZZ</name>
<dbReference type="Gene3D" id="1.10.10.410">
    <property type="match status" value="1"/>
</dbReference>
<evidence type="ECO:0000256" key="5">
    <source>
        <dbReference type="ARBA" id="ARBA00047380"/>
    </source>
</evidence>
<dbReference type="InterPro" id="IPR017959">
    <property type="entry name" value="Asn/Gln-tRNA_amidoTrfase_suB/E"/>
</dbReference>
<evidence type="ECO:0000256" key="4">
    <source>
        <dbReference type="ARBA" id="ARBA00022917"/>
    </source>
</evidence>
<evidence type="ECO:0000256" key="6">
    <source>
        <dbReference type="ARBA" id="ARBA00047913"/>
    </source>
</evidence>
<dbReference type="SUPFAM" id="SSF89095">
    <property type="entry name" value="GatB/YqeY motif"/>
    <property type="match status" value="1"/>
</dbReference>
<dbReference type="GO" id="GO:0016884">
    <property type="term" value="F:carbon-nitrogen ligase activity, with glutamine as amido-N-donor"/>
    <property type="evidence" value="ECO:0007669"/>
    <property type="project" value="InterPro"/>
</dbReference>
<keyword evidence="2" id="KW-0547">Nucleotide-binding</keyword>
<dbReference type="SMART" id="SM00845">
    <property type="entry name" value="GatB_Yqey"/>
    <property type="match status" value="1"/>
</dbReference>
<dbReference type="InterPro" id="IPR018027">
    <property type="entry name" value="Asn/Gln_amidotransferase"/>
</dbReference>
<sequence length="94" mass="10475">KINYKIAKSVFEEMFSTGKNPQKIIEDRGLEQISNEGLLEAIIEEVIKDNPGPVEQFKEGKDKAIGFLIGRVMTKTKGKANPGMVNEIIIKKLS</sequence>
<dbReference type="FunFam" id="1.10.10.410:FF:000001">
    <property type="entry name" value="Aspartyl/glutamyl-tRNA(Asn/Gln) amidotransferase subunit B"/>
    <property type="match status" value="1"/>
</dbReference>
<feature type="non-terminal residue" evidence="8">
    <location>
        <position position="1"/>
    </location>
</feature>
<comment type="catalytic activity">
    <reaction evidence="6">
        <text>L-glutamyl-tRNA(Gln) + L-glutamine + ATP + H2O = L-glutaminyl-tRNA(Gln) + L-glutamate + ADP + phosphate + H(+)</text>
        <dbReference type="Rhea" id="RHEA:17521"/>
        <dbReference type="Rhea" id="RHEA-COMP:9681"/>
        <dbReference type="Rhea" id="RHEA-COMP:9684"/>
        <dbReference type="ChEBI" id="CHEBI:15377"/>
        <dbReference type="ChEBI" id="CHEBI:15378"/>
        <dbReference type="ChEBI" id="CHEBI:29985"/>
        <dbReference type="ChEBI" id="CHEBI:30616"/>
        <dbReference type="ChEBI" id="CHEBI:43474"/>
        <dbReference type="ChEBI" id="CHEBI:58359"/>
        <dbReference type="ChEBI" id="CHEBI:78520"/>
        <dbReference type="ChEBI" id="CHEBI:78521"/>
        <dbReference type="ChEBI" id="CHEBI:456216"/>
    </reaction>
</comment>
<evidence type="ECO:0000259" key="7">
    <source>
        <dbReference type="SMART" id="SM00845"/>
    </source>
</evidence>
<gene>
    <name evidence="8" type="ORF">S01H4_04214</name>
</gene>
<keyword evidence="3" id="KW-0067">ATP-binding</keyword>
<proteinExistence type="predicted"/>
<dbReference type="InterPro" id="IPR003789">
    <property type="entry name" value="Asn/Gln_tRNA_amidoTrase-B-like"/>
</dbReference>
<comment type="catalytic activity">
    <reaction evidence="5">
        <text>L-aspartyl-tRNA(Asn) + L-glutamine + ATP + H2O = L-asparaginyl-tRNA(Asn) + L-glutamate + ADP + phosphate + 2 H(+)</text>
        <dbReference type="Rhea" id="RHEA:14513"/>
        <dbReference type="Rhea" id="RHEA-COMP:9674"/>
        <dbReference type="Rhea" id="RHEA-COMP:9677"/>
        <dbReference type="ChEBI" id="CHEBI:15377"/>
        <dbReference type="ChEBI" id="CHEBI:15378"/>
        <dbReference type="ChEBI" id="CHEBI:29985"/>
        <dbReference type="ChEBI" id="CHEBI:30616"/>
        <dbReference type="ChEBI" id="CHEBI:43474"/>
        <dbReference type="ChEBI" id="CHEBI:58359"/>
        <dbReference type="ChEBI" id="CHEBI:78515"/>
        <dbReference type="ChEBI" id="CHEBI:78516"/>
        <dbReference type="ChEBI" id="CHEBI:456216"/>
    </reaction>
</comment>
<evidence type="ECO:0000256" key="2">
    <source>
        <dbReference type="ARBA" id="ARBA00022741"/>
    </source>
</evidence>
<dbReference type="GO" id="GO:0006412">
    <property type="term" value="P:translation"/>
    <property type="evidence" value="ECO:0007669"/>
    <property type="project" value="UniProtKB-KW"/>
</dbReference>
<dbReference type="InterPro" id="IPR023168">
    <property type="entry name" value="GatB_Yqey_C_2"/>
</dbReference>
<reference evidence="8" key="1">
    <citation type="journal article" date="2014" name="Front. Microbiol.">
        <title>High frequency of phylogenetically diverse reductive dehalogenase-homologous genes in deep subseafloor sedimentary metagenomes.</title>
        <authorList>
            <person name="Kawai M."/>
            <person name="Futagami T."/>
            <person name="Toyoda A."/>
            <person name="Takaki Y."/>
            <person name="Nishi S."/>
            <person name="Hori S."/>
            <person name="Arai W."/>
            <person name="Tsubouchi T."/>
            <person name="Morono Y."/>
            <person name="Uchiyama I."/>
            <person name="Ito T."/>
            <person name="Fujiyama A."/>
            <person name="Inagaki F."/>
            <person name="Takami H."/>
        </authorList>
    </citation>
    <scope>NUCLEOTIDE SEQUENCE</scope>
    <source>
        <strain evidence="8">Expedition CK06-06</strain>
    </source>
</reference>
<dbReference type="GO" id="GO:0005524">
    <property type="term" value="F:ATP binding"/>
    <property type="evidence" value="ECO:0007669"/>
    <property type="project" value="UniProtKB-KW"/>
</dbReference>
<organism evidence="8">
    <name type="scientific">marine sediment metagenome</name>
    <dbReference type="NCBI Taxonomy" id="412755"/>
    <lineage>
        <taxon>unclassified sequences</taxon>
        <taxon>metagenomes</taxon>
        <taxon>ecological metagenomes</taxon>
    </lineage>
</organism>
<comment type="caution">
    <text evidence="8">The sequence shown here is derived from an EMBL/GenBank/DDBJ whole genome shotgun (WGS) entry which is preliminary data.</text>
</comment>